<evidence type="ECO:0000313" key="5">
    <source>
        <dbReference type="Proteomes" id="UP001168098"/>
    </source>
</evidence>
<dbReference type="GO" id="GO:0009904">
    <property type="term" value="P:chloroplast accumulation movement"/>
    <property type="evidence" value="ECO:0007669"/>
    <property type="project" value="TreeGrafter"/>
</dbReference>
<gene>
    <name evidence="4" type="ORF">PVL29_005128</name>
</gene>
<evidence type="ECO:0000256" key="3">
    <source>
        <dbReference type="SAM" id="Coils"/>
    </source>
</evidence>
<dbReference type="PANTHER" id="PTHR32054">
    <property type="entry name" value="HEAVY CHAIN, PUTATIVE, EXPRESSED-RELATED-RELATED"/>
    <property type="match status" value="1"/>
</dbReference>
<dbReference type="PANTHER" id="PTHR32054:SF23">
    <property type="entry name" value="WEB FAMILY PLANT PROTEIN"/>
    <property type="match status" value="1"/>
</dbReference>
<comment type="caution">
    <text evidence="4">The sequence shown here is derived from an EMBL/GenBank/DDBJ whole genome shotgun (WGS) entry which is preliminary data.</text>
</comment>
<evidence type="ECO:0000256" key="2">
    <source>
        <dbReference type="ARBA" id="ARBA00023054"/>
    </source>
</evidence>
<dbReference type="Proteomes" id="UP001168098">
    <property type="component" value="Unassembled WGS sequence"/>
</dbReference>
<comment type="similarity">
    <text evidence="1">Belongs to the WEB family.</text>
</comment>
<keyword evidence="5" id="KW-1185">Reference proteome</keyword>
<sequence>MERAEGVVVMGRAEIDTRAPFRSVKEAVMVFGERVLAGELYANKLKEMRDRAGENAQGQSRYGAVTAELEETKQSLQKAREEGDLMANCLRSLRAELEETKTELIKLKSRNFDKQLVDPELEDLKFIENATKIEIKTQTEDAEEFQKKRYVTFASPPSVTRIITNHDSSGEVQEKPPLQKKAKKKPLMPLMGWIFSKIKRSQDP</sequence>
<accession>A0AA39AAY2</accession>
<name>A0AA39AAY2_VITRO</name>
<protein>
    <recommendedName>
        <fullName evidence="6">WEB family protein</fullName>
    </recommendedName>
</protein>
<dbReference type="EMBL" id="JARBHA010000004">
    <property type="protein sequence ID" value="KAJ9703700.1"/>
    <property type="molecule type" value="Genomic_DNA"/>
</dbReference>
<evidence type="ECO:0000256" key="1">
    <source>
        <dbReference type="ARBA" id="ARBA00005485"/>
    </source>
</evidence>
<evidence type="ECO:0008006" key="6">
    <source>
        <dbReference type="Google" id="ProtNLM"/>
    </source>
</evidence>
<feature type="coiled-coil region" evidence="3">
    <location>
        <begin position="62"/>
        <end position="110"/>
    </location>
</feature>
<dbReference type="AlphaFoldDB" id="A0AA39AAY2"/>
<dbReference type="GO" id="GO:0005829">
    <property type="term" value="C:cytosol"/>
    <property type="evidence" value="ECO:0007669"/>
    <property type="project" value="TreeGrafter"/>
</dbReference>
<organism evidence="4 5">
    <name type="scientific">Vitis rotundifolia</name>
    <name type="common">Muscadine grape</name>
    <dbReference type="NCBI Taxonomy" id="103349"/>
    <lineage>
        <taxon>Eukaryota</taxon>
        <taxon>Viridiplantae</taxon>
        <taxon>Streptophyta</taxon>
        <taxon>Embryophyta</taxon>
        <taxon>Tracheophyta</taxon>
        <taxon>Spermatophyta</taxon>
        <taxon>Magnoliopsida</taxon>
        <taxon>eudicotyledons</taxon>
        <taxon>Gunneridae</taxon>
        <taxon>Pentapetalae</taxon>
        <taxon>rosids</taxon>
        <taxon>Vitales</taxon>
        <taxon>Vitaceae</taxon>
        <taxon>Viteae</taxon>
        <taxon>Vitis</taxon>
    </lineage>
</organism>
<keyword evidence="2 3" id="KW-0175">Coiled coil</keyword>
<reference evidence="4 5" key="1">
    <citation type="journal article" date="2023" name="BMC Biotechnol.">
        <title>Vitis rotundifolia cv Carlos genome sequencing.</title>
        <authorList>
            <person name="Huff M."/>
            <person name="Hulse-Kemp A."/>
            <person name="Scheffler B."/>
            <person name="Youngblood R."/>
            <person name="Simpson S."/>
            <person name="Babiker E."/>
            <person name="Staton M."/>
        </authorList>
    </citation>
    <scope>NUCLEOTIDE SEQUENCE [LARGE SCALE GENOMIC DNA]</scope>
    <source>
        <tissue evidence="4">Leaf</tissue>
    </source>
</reference>
<dbReference type="GO" id="GO:0009903">
    <property type="term" value="P:chloroplast avoidance movement"/>
    <property type="evidence" value="ECO:0007669"/>
    <property type="project" value="TreeGrafter"/>
</dbReference>
<evidence type="ECO:0000313" key="4">
    <source>
        <dbReference type="EMBL" id="KAJ9703700.1"/>
    </source>
</evidence>
<proteinExistence type="inferred from homology"/>